<feature type="compositionally biased region" description="Pro residues" evidence="1">
    <location>
        <begin position="492"/>
        <end position="503"/>
    </location>
</feature>
<name>A0A1X7AHM5_9GAMM</name>
<feature type="region of interest" description="Disordered" evidence="1">
    <location>
        <begin position="458"/>
        <end position="503"/>
    </location>
</feature>
<evidence type="ECO:0000313" key="2">
    <source>
        <dbReference type="EMBL" id="SMA41763.1"/>
    </source>
</evidence>
<sequence length="503" mass="56458">MRYNPKNLIHIPKRLQDLYFSPLQYLHKCFLLFLGIILNSANAGEREHQYSIHNEKGYLLALLVVSIYDFDSPYDQNTAFRVIKKTLQFNQKKPGLRSPATKGPIEVFVIERYMLDDTHERTPQGPPISSGMFFVGQNNPALGQTVQLLHEEKLRLIDFLRNTSKSSLPEKRTRIGFCHRPSQESELVICDISNHFMSAIKTLPTRGLNSPQTHTLKDVRQINIANLPQLKSSTCTLYPTMNMKSETTMSCSHPIGGNRKYEIPNAVSIEFTPPTDTAPADKDILQISYTYTFKQGATRGEANIFHMNLLEDSYDKTLTQCNMDELDFLLGILQLPWPVLPEVRRPNMQATDSIPEDITDLINTFTKTVPLSQHILPASTHRPVLHPQNPTPLSLPVRSSIVPRGTPIVAAPLPAVSVTSPNTPNFAHPHKRLPVSTSEHYLNPQQLTTNLQRLNLNRSPYQSPMHSTSSSLSNSSSSLSQSQKSSTLTLPPISPATPTPKPY</sequence>
<dbReference type="AlphaFoldDB" id="A0A1X7AHM5"/>
<dbReference type="RefSeq" id="WP_087108160.1">
    <property type="nucleotide sequence ID" value="NZ_CBCSCN010000009.1"/>
</dbReference>
<evidence type="ECO:0000313" key="3">
    <source>
        <dbReference type="Proteomes" id="UP000196573"/>
    </source>
</evidence>
<keyword evidence="3" id="KW-1185">Reference proteome</keyword>
<reference evidence="2 3" key="1">
    <citation type="submission" date="2017-03" db="EMBL/GenBank/DDBJ databases">
        <authorList>
            <person name="Afonso C.L."/>
            <person name="Miller P.J."/>
            <person name="Scott M.A."/>
            <person name="Spackman E."/>
            <person name="Goraichik I."/>
            <person name="Dimitrov K.M."/>
            <person name="Suarez D.L."/>
            <person name="Swayne D.E."/>
        </authorList>
    </citation>
    <scope>NUCLEOTIDE SEQUENCE [LARGE SCALE GENOMIC DNA]</scope>
    <source>
        <strain evidence="2">SB41UT1</strain>
    </source>
</reference>
<gene>
    <name evidence="2" type="ORF">EHSB41UT_01325</name>
</gene>
<organism evidence="2 3">
    <name type="scientific">Parendozoicomonas haliclonae</name>
    <dbReference type="NCBI Taxonomy" id="1960125"/>
    <lineage>
        <taxon>Bacteria</taxon>
        <taxon>Pseudomonadati</taxon>
        <taxon>Pseudomonadota</taxon>
        <taxon>Gammaproteobacteria</taxon>
        <taxon>Oceanospirillales</taxon>
        <taxon>Endozoicomonadaceae</taxon>
        <taxon>Parendozoicomonas</taxon>
    </lineage>
</organism>
<feature type="compositionally biased region" description="Low complexity" evidence="1">
    <location>
        <begin position="467"/>
        <end position="491"/>
    </location>
</feature>
<protein>
    <submittedName>
        <fullName evidence="2">Uncharacterized protein</fullName>
    </submittedName>
</protein>
<proteinExistence type="predicted"/>
<accession>A0A1X7AHM5</accession>
<dbReference type="Proteomes" id="UP000196573">
    <property type="component" value="Unassembled WGS sequence"/>
</dbReference>
<evidence type="ECO:0000256" key="1">
    <source>
        <dbReference type="SAM" id="MobiDB-lite"/>
    </source>
</evidence>
<dbReference type="EMBL" id="FWPT01000003">
    <property type="protein sequence ID" value="SMA41763.1"/>
    <property type="molecule type" value="Genomic_DNA"/>
</dbReference>